<evidence type="ECO:0000256" key="1">
    <source>
        <dbReference type="ARBA" id="ARBA00001968"/>
    </source>
</evidence>
<dbReference type="PANTHER" id="PTHR22930">
    <property type="match status" value="1"/>
</dbReference>
<dbReference type="EMBL" id="JAFDVH010000010">
    <property type="protein sequence ID" value="KAG7469147.1"/>
    <property type="molecule type" value="Genomic_DNA"/>
</dbReference>
<evidence type="ECO:0000313" key="10">
    <source>
        <dbReference type="Proteomes" id="UP001046870"/>
    </source>
</evidence>
<gene>
    <name evidence="9" type="ORF">MATL_G00125790</name>
</gene>
<evidence type="ECO:0000313" key="9">
    <source>
        <dbReference type="EMBL" id="KAG7469147.1"/>
    </source>
</evidence>
<dbReference type="InterPro" id="IPR045249">
    <property type="entry name" value="HARBI1-like"/>
</dbReference>
<protein>
    <recommendedName>
        <fullName evidence="8">DDE Tnp4 domain-containing protein</fullName>
    </recommendedName>
</protein>
<evidence type="ECO:0000256" key="5">
    <source>
        <dbReference type="ARBA" id="ARBA00022723"/>
    </source>
</evidence>
<dbReference type="GO" id="GO:0004518">
    <property type="term" value="F:nuclease activity"/>
    <property type="evidence" value="ECO:0007669"/>
    <property type="project" value="UniProtKB-KW"/>
</dbReference>
<keyword evidence="6" id="KW-0378">Hydrolase</keyword>
<evidence type="ECO:0000256" key="4">
    <source>
        <dbReference type="ARBA" id="ARBA00022722"/>
    </source>
</evidence>
<name>A0A9D3PUM5_MEGAT</name>
<sequence length="371" mass="42320">MQTNMADLAVAFALAEEIDAIEIPFVLHALQERRQRRDIPKIQGSFVKEVVFHYTPSVFRTHFRLSPGLVEDLIRDLHPYYSNMAGTKWPLKDAMLACLWTLGNLESYRSVAERFNTSKSNLSNHLHDICNLIVTHCNHKISWPTGPAAWQIEQAFRSTGFPQTLAAVDACHIRIVKPRNADCPDAYFNSKHFHSVNLTAFTDHSTRFVHINVGHPGSWHDAQVYAQTEVARLLDQSPESLLSEGMHLIGDSAYPLSEHLMTPFRDNGRLTRAQKRYNRRLSAARMVVERAFGFLKSRFRRLRGLHMRSIKNSGLAITACCILHNMCLEAAEENFELNEESEKDKIDEELLEQLPPHHPGVQKRNAICASF</sequence>
<evidence type="ECO:0000256" key="3">
    <source>
        <dbReference type="ARBA" id="ARBA00006958"/>
    </source>
</evidence>
<dbReference type="GO" id="GO:0016787">
    <property type="term" value="F:hydrolase activity"/>
    <property type="evidence" value="ECO:0007669"/>
    <property type="project" value="UniProtKB-KW"/>
</dbReference>
<dbReference type="GO" id="GO:0005634">
    <property type="term" value="C:nucleus"/>
    <property type="evidence" value="ECO:0007669"/>
    <property type="project" value="UniProtKB-SubCell"/>
</dbReference>
<keyword evidence="10" id="KW-1185">Reference proteome</keyword>
<comment type="cofactor">
    <cofactor evidence="1">
        <name>a divalent metal cation</name>
        <dbReference type="ChEBI" id="CHEBI:60240"/>
    </cofactor>
</comment>
<accession>A0A9D3PUM5</accession>
<dbReference type="PANTHER" id="PTHR22930:SF237">
    <property type="entry name" value="SI:CH73-257C13.2"/>
    <property type="match status" value="1"/>
</dbReference>
<dbReference type="AlphaFoldDB" id="A0A9D3PUM5"/>
<dbReference type="Proteomes" id="UP001046870">
    <property type="component" value="Chromosome 10"/>
</dbReference>
<comment type="caution">
    <text evidence="9">The sequence shown here is derived from an EMBL/GenBank/DDBJ whole genome shotgun (WGS) entry which is preliminary data.</text>
</comment>
<proteinExistence type="inferred from homology"/>
<evidence type="ECO:0000256" key="2">
    <source>
        <dbReference type="ARBA" id="ARBA00004123"/>
    </source>
</evidence>
<reference evidence="9" key="1">
    <citation type="submission" date="2021-01" db="EMBL/GenBank/DDBJ databases">
        <authorList>
            <person name="Zahm M."/>
            <person name="Roques C."/>
            <person name="Cabau C."/>
            <person name="Klopp C."/>
            <person name="Donnadieu C."/>
            <person name="Jouanno E."/>
            <person name="Lampietro C."/>
            <person name="Louis A."/>
            <person name="Herpin A."/>
            <person name="Echchiki A."/>
            <person name="Berthelot C."/>
            <person name="Parey E."/>
            <person name="Roest-Crollius H."/>
            <person name="Braasch I."/>
            <person name="Postlethwait J."/>
            <person name="Bobe J."/>
            <person name="Montfort J."/>
            <person name="Bouchez O."/>
            <person name="Begum T."/>
            <person name="Mejri S."/>
            <person name="Adams A."/>
            <person name="Chen W.-J."/>
            <person name="Guiguen Y."/>
        </authorList>
    </citation>
    <scope>NUCLEOTIDE SEQUENCE</scope>
    <source>
        <strain evidence="9">YG-15Mar2019-1</strain>
        <tissue evidence="9">Brain</tissue>
    </source>
</reference>
<dbReference type="GO" id="GO:0046872">
    <property type="term" value="F:metal ion binding"/>
    <property type="evidence" value="ECO:0007669"/>
    <property type="project" value="UniProtKB-KW"/>
</dbReference>
<dbReference type="Pfam" id="PF13359">
    <property type="entry name" value="DDE_Tnp_4"/>
    <property type="match status" value="1"/>
</dbReference>
<feature type="domain" description="DDE Tnp4" evidence="8">
    <location>
        <begin position="168"/>
        <end position="325"/>
    </location>
</feature>
<dbReference type="OrthoDB" id="8962680at2759"/>
<keyword evidence="7" id="KW-0539">Nucleus</keyword>
<comment type="similarity">
    <text evidence="3">Belongs to the HARBI1 family.</text>
</comment>
<organism evidence="9 10">
    <name type="scientific">Megalops atlanticus</name>
    <name type="common">Tarpon</name>
    <name type="synonym">Clupea gigantea</name>
    <dbReference type="NCBI Taxonomy" id="7932"/>
    <lineage>
        <taxon>Eukaryota</taxon>
        <taxon>Metazoa</taxon>
        <taxon>Chordata</taxon>
        <taxon>Craniata</taxon>
        <taxon>Vertebrata</taxon>
        <taxon>Euteleostomi</taxon>
        <taxon>Actinopterygii</taxon>
        <taxon>Neopterygii</taxon>
        <taxon>Teleostei</taxon>
        <taxon>Elopiformes</taxon>
        <taxon>Megalopidae</taxon>
        <taxon>Megalops</taxon>
    </lineage>
</organism>
<evidence type="ECO:0000256" key="6">
    <source>
        <dbReference type="ARBA" id="ARBA00022801"/>
    </source>
</evidence>
<dbReference type="InterPro" id="IPR027806">
    <property type="entry name" value="HARBI1_dom"/>
</dbReference>
<evidence type="ECO:0000259" key="8">
    <source>
        <dbReference type="Pfam" id="PF13359"/>
    </source>
</evidence>
<keyword evidence="4" id="KW-0540">Nuclease</keyword>
<keyword evidence="5" id="KW-0479">Metal-binding</keyword>
<evidence type="ECO:0000256" key="7">
    <source>
        <dbReference type="ARBA" id="ARBA00023242"/>
    </source>
</evidence>
<comment type="subcellular location">
    <subcellularLocation>
        <location evidence="2">Nucleus</location>
    </subcellularLocation>
</comment>